<proteinExistence type="predicted"/>
<sequence length="84" mass="9737">MLDLNKLEQKLDKALENETTESLTDWIMKRKAKALSNFVGEICNYTQMEIVSSEFSVKVIENKERYNSNMHNHISLTEDLLNAS</sequence>
<dbReference type="AlphaFoldDB" id="A0A7J4XXM8"/>
<name>A0A7J4XXM8_BACOV</name>
<dbReference type="EMBL" id="VWFP01000011">
    <property type="protein sequence ID" value="KAA4626609.1"/>
    <property type="molecule type" value="Genomic_DNA"/>
</dbReference>
<protein>
    <submittedName>
        <fullName evidence="1">Uncharacterized protein</fullName>
    </submittedName>
</protein>
<dbReference type="RefSeq" id="WP_138273833.1">
    <property type="nucleotide sequence ID" value="NZ_BAABYV010000001.1"/>
</dbReference>
<evidence type="ECO:0000313" key="1">
    <source>
        <dbReference type="EMBL" id="KAA4626609.1"/>
    </source>
</evidence>
<reference evidence="1 2" key="1">
    <citation type="journal article" date="2019" name="Nat. Med.">
        <title>A library of human gut bacterial isolates paired with longitudinal multiomics data enables mechanistic microbiome research.</title>
        <authorList>
            <person name="Poyet M."/>
            <person name="Groussin M."/>
            <person name="Gibbons S.M."/>
            <person name="Avila-Pacheco J."/>
            <person name="Jiang X."/>
            <person name="Kearney S.M."/>
            <person name="Perrotta A.R."/>
            <person name="Berdy B."/>
            <person name="Zhao S."/>
            <person name="Lieberman T.D."/>
            <person name="Swanson P.K."/>
            <person name="Smith M."/>
            <person name="Roesemann S."/>
            <person name="Alexander J.E."/>
            <person name="Rich S.A."/>
            <person name="Livny J."/>
            <person name="Vlamakis H."/>
            <person name="Clish C."/>
            <person name="Bullock K."/>
            <person name="Deik A."/>
            <person name="Scott J."/>
            <person name="Pierce K.A."/>
            <person name="Xavier R.J."/>
            <person name="Alm E.J."/>
        </authorList>
    </citation>
    <scope>NUCLEOTIDE SEQUENCE [LARGE SCALE GENOMIC DNA]</scope>
    <source>
        <strain evidence="1 2">BIOML-A15</strain>
    </source>
</reference>
<accession>A0A7J4XXM8</accession>
<organism evidence="1 2">
    <name type="scientific">Bacteroides ovatus</name>
    <dbReference type="NCBI Taxonomy" id="28116"/>
    <lineage>
        <taxon>Bacteria</taxon>
        <taxon>Pseudomonadati</taxon>
        <taxon>Bacteroidota</taxon>
        <taxon>Bacteroidia</taxon>
        <taxon>Bacteroidales</taxon>
        <taxon>Bacteroidaceae</taxon>
        <taxon>Bacteroides</taxon>
    </lineage>
</organism>
<comment type="caution">
    <text evidence="1">The sequence shown here is derived from an EMBL/GenBank/DDBJ whole genome shotgun (WGS) entry which is preliminary data.</text>
</comment>
<dbReference type="Proteomes" id="UP000424805">
    <property type="component" value="Unassembled WGS sequence"/>
</dbReference>
<gene>
    <name evidence="1" type="ORF">F3B90_11980</name>
</gene>
<evidence type="ECO:0000313" key="2">
    <source>
        <dbReference type="Proteomes" id="UP000424805"/>
    </source>
</evidence>